<dbReference type="Pfam" id="PF04355">
    <property type="entry name" value="BamE"/>
    <property type="match status" value="1"/>
</dbReference>
<feature type="chain" id="PRO_5016595495" evidence="3">
    <location>
        <begin position="22"/>
        <end position="154"/>
    </location>
</feature>
<evidence type="ECO:0000256" key="1">
    <source>
        <dbReference type="ARBA" id="ARBA00022729"/>
    </source>
</evidence>
<feature type="signal peptide" evidence="3">
    <location>
        <begin position="1"/>
        <end position="21"/>
    </location>
</feature>
<accession>A0A369TNI6</accession>
<evidence type="ECO:0000256" key="3">
    <source>
        <dbReference type="SAM" id="SignalP"/>
    </source>
</evidence>
<reference evidence="5 6" key="1">
    <citation type="submission" date="2018-07" db="EMBL/GenBank/DDBJ databases">
        <title>Thalassococcus profundi sp. nov., a marine bacterium isolated from deep seawater of Okinawa Trough.</title>
        <authorList>
            <person name="Yu M."/>
        </authorList>
    </citation>
    <scope>NUCLEOTIDE SEQUENCE [LARGE SCALE GENOMIC DNA]</scope>
    <source>
        <strain evidence="5 6">WRAS1</strain>
    </source>
</reference>
<evidence type="ECO:0000313" key="5">
    <source>
        <dbReference type="EMBL" id="RDD66833.1"/>
    </source>
</evidence>
<dbReference type="Proteomes" id="UP000253977">
    <property type="component" value="Unassembled WGS sequence"/>
</dbReference>
<dbReference type="PROSITE" id="PS51257">
    <property type="entry name" value="PROKAR_LIPOPROTEIN"/>
    <property type="match status" value="1"/>
</dbReference>
<name>A0A369TNI6_9RHOB</name>
<dbReference type="RefSeq" id="WP_114510378.1">
    <property type="nucleotide sequence ID" value="NZ_QPMK01000004.1"/>
</dbReference>
<evidence type="ECO:0000259" key="4">
    <source>
        <dbReference type="Pfam" id="PF04355"/>
    </source>
</evidence>
<sequence length="154" mass="16859">MRGRRSGMKLALLVASCVALTACTERFRSHGYVPSEADLQQIVVGVDTRDTVAEVIGVPTTSGVLNASGYYYIESQVRHYGWRNPEMVDRQVLAISFSPEGVVNNIERYGLQDGQVVPISRRVTESADGDIGFIRKLFGNIGRISAENLLNPDG</sequence>
<feature type="domain" description="Outer membrane protein assembly factor BamE" evidence="4">
    <location>
        <begin position="31"/>
        <end position="106"/>
    </location>
</feature>
<proteinExistence type="predicted"/>
<gene>
    <name evidence="5" type="ORF">DU478_07740</name>
</gene>
<evidence type="ECO:0000256" key="2">
    <source>
        <dbReference type="ARBA" id="ARBA00023136"/>
    </source>
</evidence>
<dbReference type="InterPro" id="IPR007450">
    <property type="entry name" value="BamE_dom"/>
</dbReference>
<keyword evidence="2" id="KW-0472">Membrane</keyword>
<keyword evidence="6" id="KW-1185">Reference proteome</keyword>
<dbReference type="AlphaFoldDB" id="A0A369TNI6"/>
<dbReference type="InterPro" id="IPR037873">
    <property type="entry name" value="BamE-like"/>
</dbReference>
<dbReference type="EMBL" id="QPMK01000004">
    <property type="protein sequence ID" value="RDD66833.1"/>
    <property type="molecule type" value="Genomic_DNA"/>
</dbReference>
<organism evidence="5 6">
    <name type="scientific">Thalassococcus profundi</name>
    <dbReference type="NCBI Taxonomy" id="2282382"/>
    <lineage>
        <taxon>Bacteria</taxon>
        <taxon>Pseudomonadati</taxon>
        <taxon>Pseudomonadota</taxon>
        <taxon>Alphaproteobacteria</taxon>
        <taxon>Rhodobacterales</taxon>
        <taxon>Roseobacteraceae</taxon>
        <taxon>Thalassococcus</taxon>
    </lineage>
</organism>
<dbReference type="Gene3D" id="3.30.1450.10">
    <property type="match status" value="1"/>
</dbReference>
<evidence type="ECO:0000313" key="6">
    <source>
        <dbReference type="Proteomes" id="UP000253977"/>
    </source>
</evidence>
<dbReference type="OrthoDB" id="7203955at2"/>
<dbReference type="GO" id="GO:0019867">
    <property type="term" value="C:outer membrane"/>
    <property type="evidence" value="ECO:0007669"/>
    <property type="project" value="InterPro"/>
</dbReference>
<protein>
    <submittedName>
        <fullName evidence="5">Outer membrane protein assembly factor BamE</fullName>
    </submittedName>
</protein>
<comment type="caution">
    <text evidence="5">The sequence shown here is derived from an EMBL/GenBank/DDBJ whole genome shotgun (WGS) entry which is preliminary data.</text>
</comment>
<keyword evidence="1 3" id="KW-0732">Signal</keyword>